<comment type="similarity">
    <text evidence="1 3">Belongs to the enoyl-CoA hydratase/isomerase family.</text>
</comment>
<dbReference type="Proteomes" id="UP001596383">
    <property type="component" value="Unassembled WGS sequence"/>
</dbReference>
<dbReference type="SUPFAM" id="SSF52096">
    <property type="entry name" value="ClpP/crotonase"/>
    <property type="match status" value="1"/>
</dbReference>
<dbReference type="Gene3D" id="1.10.12.10">
    <property type="entry name" value="Lyase 2-enoyl-coa Hydratase, Chain A, domain 2"/>
    <property type="match status" value="1"/>
</dbReference>
<evidence type="ECO:0000313" key="4">
    <source>
        <dbReference type="EMBL" id="MFC6765119.1"/>
    </source>
</evidence>
<dbReference type="AlphaFoldDB" id="A0ABD5SKQ1"/>
<gene>
    <name evidence="4" type="ORF">ACFQE6_08895</name>
</gene>
<keyword evidence="5" id="KW-1185">Reference proteome</keyword>
<proteinExistence type="inferred from homology"/>
<dbReference type="CDD" id="cd06558">
    <property type="entry name" value="crotonase-like"/>
    <property type="match status" value="1"/>
</dbReference>
<keyword evidence="2" id="KW-0456">Lyase</keyword>
<dbReference type="Gene3D" id="3.90.226.10">
    <property type="entry name" value="2-enoyl-CoA Hydratase, Chain A, domain 1"/>
    <property type="match status" value="1"/>
</dbReference>
<evidence type="ECO:0000256" key="1">
    <source>
        <dbReference type="ARBA" id="ARBA00005254"/>
    </source>
</evidence>
<comment type="caution">
    <text evidence="4">The sequence shown here is derived from an EMBL/GenBank/DDBJ whole genome shotgun (WGS) entry which is preliminary data.</text>
</comment>
<dbReference type="Pfam" id="PF00378">
    <property type="entry name" value="ECH_1"/>
    <property type="match status" value="1"/>
</dbReference>
<evidence type="ECO:0000256" key="2">
    <source>
        <dbReference type="ARBA" id="ARBA00023239"/>
    </source>
</evidence>
<reference evidence="4 5" key="1">
    <citation type="journal article" date="2019" name="Int. J. Syst. Evol. Microbiol.">
        <title>The Global Catalogue of Microorganisms (GCM) 10K type strain sequencing project: providing services to taxonomists for standard genome sequencing and annotation.</title>
        <authorList>
            <consortium name="The Broad Institute Genomics Platform"/>
            <consortium name="The Broad Institute Genome Sequencing Center for Infectious Disease"/>
            <person name="Wu L."/>
            <person name="Ma J."/>
        </authorList>
    </citation>
    <scope>NUCLEOTIDE SEQUENCE [LARGE SCALE GENOMIC DNA]</scope>
    <source>
        <strain evidence="4 5">LMG 29247</strain>
    </source>
</reference>
<dbReference type="GO" id="GO:0016829">
    <property type="term" value="F:lyase activity"/>
    <property type="evidence" value="ECO:0007669"/>
    <property type="project" value="UniProtKB-KW"/>
</dbReference>
<dbReference type="InterPro" id="IPR018376">
    <property type="entry name" value="Enoyl-CoA_hyd/isom_CS"/>
</dbReference>
<accession>A0ABD5SKQ1</accession>
<dbReference type="PANTHER" id="PTHR11941:SF133">
    <property type="entry name" value="1,2-EPOXYPHENYLACETYL-COA ISOMERASE"/>
    <property type="match status" value="1"/>
</dbReference>
<dbReference type="PANTHER" id="PTHR11941">
    <property type="entry name" value="ENOYL-COA HYDRATASE-RELATED"/>
    <property type="match status" value="1"/>
</dbReference>
<name>A0ABD5SKQ1_9EURY</name>
<dbReference type="RefSeq" id="WP_273738155.1">
    <property type="nucleotide sequence ID" value="NZ_JAQIVI010000132.1"/>
</dbReference>
<dbReference type="InterPro" id="IPR014748">
    <property type="entry name" value="Enoyl-CoA_hydra_C"/>
</dbReference>
<sequence>MSDDAVSANFEDGVATITLNRPERMNALSDGIKRGIESALDAVNERDDVRCIVFEGSGNAFCAGGDVSGMEDRDESERGPRDRVRDLIESCEQIPIRIYNCDVPTVAKIDGYCLGAGVGFALACDIQLASDEAAFGLVFRNVGLSMDFATSFLVPREVGWNVAKELALTGKIVSAERAHELGLINHVYGTDDFESDAAELIDEIATGPTISLGFSARNIDRSYGGTIREAVEREAEAQNVAYGTADHDEGVAAFRADREPGFSGR</sequence>
<protein>
    <submittedName>
        <fullName evidence="4">Enoyl-CoA hydratase/isomerase family protein</fullName>
    </submittedName>
</protein>
<dbReference type="InterPro" id="IPR001753">
    <property type="entry name" value="Enoyl-CoA_hydra/iso"/>
</dbReference>
<evidence type="ECO:0000256" key="3">
    <source>
        <dbReference type="RuleBase" id="RU003707"/>
    </source>
</evidence>
<evidence type="ECO:0000313" key="5">
    <source>
        <dbReference type="Proteomes" id="UP001596383"/>
    </source>
</evidence>
<dbReference type="InterPro" id="IPR029045">
    <property type="entry name" value="ClpP/crotonase-like_dom_sf"/>
</dbReference>
<dbReference type="PROSITE" id="PS00166">
    <property type="entry name" value="ENOYL_COA_HYDRATASE"/>
    <property type="match status" value="1"/>
</dbReference>
<dbReference type="EMBL" id="JBHSWV010000132">
    <property type="protein sequence ID" value="MFC6765119.1"/>
    <property type="molecule type" value="Genomic_DNA"/>
</dbReference>
<organism evidence="4 5">
    <name type="scientific">Natrinema soli</name>
    <dbReference type="NCBI Taxonomy" id="1930624"/>
    <lineage>
        <taxon>Archaea</taxon>
        <taxon>Methanobacteriati</taxon>
        <taxon>Methanobacteriota</taxon>
        <taxon>Stenosarchaea group</taxon>
        <taxon>Halobacteria</taxon>
        <taxon>Halobacteriales</taxon>
        <taxon>Natrialbaceae</taxon>
        <taxon>Natrinema</taxon>
    </lineage>
</organism>